<dbReference type="Proteomes" id="UP001209803">
    <property type="component" value="Chromosome"/>
</dbReference>
<name>A0ABY8F1V0_9HYPH</name>
<proteinExistence type="predicted"/>
<evidence type="ECO:0000313" key="1">
    <source>
        <dbReference type="EMBL" id="WFE89456.1"/>
    </source>
</evidence>
<evidence type="ECO:0000313" key="2">
    <source>
        <dbReference type="Proteomes" id="UP001209803"/>
    </source>
</evidence>
<keyword evidence="2" id="KW-1185">Reference proteome</keyword>
<dbReference type="RefSeq" id="WP_152503741.1">
    <property type="nucleotide sequence ID" value="NZ_CP120863.1"/>
</dbReference>
<dbReference type="Gene3D" id="3.10.180.10">
    <property type="entry name" value="2,3-Dihydroxybiphenyl 1,2-Dioxygenase, domain 1"/>
    <property type="match status" value="1"/>
</dbReference>
<organism evidence="1 2">
    <name type="scientific">Roseibium porphyridii</name>
    <dbReference type="NCBI Taxonomy" id="2866279"/>
    <lineage>
        <taxon>Bacteria</taxon>
        <taxon>Pseudomonadati</taxon>
        <taxon>Pseudomonadota</taxon>
        <taxon>Alphaproteobacteria</taxon>
        <taxon>Hyphomicrobiales</taxon>
        <taxon>Stappiaceae</taxon>
        <taxon>Roseibium</taxon>
    </lineage>
</organism>
<gene>
    <name evidence="1" type="ORF">K1718_25435</name>
</gene>
<accession>A0ABY8F1V0</accession>
<dbReference type="InterPro" id="IPR029068">
    <property type="entry name" value="Glyas_Bleomycin-R_OHBP_Dase"/>
</dbReference>
<protein>
    <recommendedName>
        <fullName evidence="3">VOC domain-containing protein</fullName>
    </recommendedName>
</protein>
<dbReference type="SUPFAM" id="SSF54593">
    <property type="entry name" value="Glyoxalase/Bleomycin resistance protein/Dihydroxybiphenyl dioxygenase"/>
    <property type="match status" value="1"/>
</dbReference>
<dbReference type="EMBL" id="CP120863">
    <property type="protein sequence ID" value="WFE89456.1"/>
    <property type="molecule type" value="Genomic_DNA"/>
</dbReference>
<evidence type="ECO:0008006" key="3">
    <source>
        <dbReference type="Google" id="ProtNLM"/>
    </source>
</evidence>
<reference evidence="1 2" key="1">
    <citation type="submission" date="2023-03" db="EMBL/GenBank/DDBJ databases">
        <title>Roseibium porphyridii sp. nov. and Roseibium rhodosorbium sp. nov. isolated from marine algae, Porphyridium cruentum and Rhodosorus marinus, respectively.</title>
        <authorList>
            <person name="Lee M.W."/>
            <person name="Choi B.J."/>
            <person name="Lee J.K."/>
            <person name="Choi D.G."/>
            <person name="Baek J.H."/>
            <person name="Bayburt H."/>
            <person name="Kim J.M."/>
            <person name="Han D.M."/>
            <person name="Kim K.H."/>
            <person name="Jeon C.O."/>
        </authorList>
    </citation>
    <scope>NUCLEOTIDE SEQUENCE [LARGE SCALE GENOMIC DNA]</scope>
    <source>
        <strain evidence="1 2">KMA01</strain>
    </source>
</reference>
<sequence length="125" mass="13906">MLKGAVLYAKSLENLTQFYLQIGGQITDERKGEFSAITNRGSELIILQAPSEIASQIVINDPPAIRSATPLKLILETSSIEDTLHEILKFGGRPVPGAKLWKFRQYLVQDIVDPEGNVVQLWQSE</sequence>